<accession>A0A0D3F2D6</accession>
<dbReference type="Proteomes" id="UP000026960">
    <property type="component" value="Chromosome 2"/>
</dbReference>
<dbReference type="InterPro" id="IPR003614">
    <property type="entry name" value="Knottins"/>
</dbReference>
<feature type="domain" description="Knottins-like" evidence="4">
    <location>
        <begin position="31"/>
        <end position="76"/>
    </location>
</feature>
<name>A0A0D3F2D6_9ORYZ</name>
<keyword evidence="1 3" id="KW-0732">Signal</keyword>
<evidence type="ECO:0000256" key="1">
    <source>
        <dbReference type="ARBA" id="ARBA00022729"/>
    </source>
</evidence>
<evidence type="ECO:0000313" key="6">
    <source>
        <dbReference type="Proteomes" id="UP000026960"/>
    </source>
</evidence>
<dbReference type="GO" id="GO:0006952">
    <property type="term" value="P:defense response"/>
    <property type="evidence" value="ECO:0007669"/>
    <property type="project" value="InterPro"/>
</dbReference>
<dbReference type="Gramene" id="OBART02G08490.1">
    <property type="protein sequence ID" value="OBART02G08490.1"/>
    <property type="gene ID" value="OBART02G08490"/>
</dbReference>
<evidence type="ECO:0000313" key="5">
    <source>
        <dbReference type="EnsemblPlants" id="OBART02G08490.1"/>
    </source>
</evidence>
<dbReference type="PANTHER" id="PTHR33147:SF26">
    <property type="entry name" value="DEFENSIN-LIKE PROTEIN 7-RELATED"/>
    <property type="match status" value="1"/>
</dbReference>
<keyword evidence="6" id="KW-1185">Reference proteome</keyword>
<evidence type="ECO:0000256" key="3">
    <source>
        <dbReference type="SAM" id="SignalP"/>
    </source>
</evidence>
<sequence length="88" mass="9721">MKPSGKLSSSTLVLVLLLLVTTEMMGMQARLCEKPSSHFKGLCLRSQNCDNECMLEGYMDGKCKYLTRRCICSVECATMSNGGLTLME</sequence>
<dbReference type="InterPro" id="IPR036574">
    <property type="entry name" value="Scorpion_toxin-like_sf"/>
</dbReference>
<dbReference type="EnsemblPlants" id="OBART02G08490.1">
    <property type="protein sequence ID" value="OBART02G08490.1"/>
    <property type="gene ID" value="OBART02G08490"/>
</dbReference>
<dbReference type="eggNOG" id="ENOG502T2KX">
    <property type="taxonomic scope" value="Eukaryota"/>
</dbReference>
<evidence type="ECO:0000256" key="2">
    <source>
        <dbReference type="ARBA" id="ARBA00023157"/>
    </source>
</evidence>
<dbReference type="STRING" id="65489.A0A0D3F2D6"/>
<dbReference type="Pfam" id="PF00304">
    <property type="entry name" value="Gamma-thionin"/>
    <property type="match status" value="1"/>
</dbReference>
<dbReference type="HOGENOM" id="CLU_161668_1_2_1"/>
<dbReference type="SUPFAM" id="SSF57095">
    <property type="entry name" value="Scorpion toxin-like"/>
    <property type="match status" value="1"/>
</dbReference>
<dbReference type="PROSITE" id="PS00940">
    <property type="entry name" value="GAMMA_THIONIN"/>
    <property type="match status" value="1"/>
</dbReference>
<dbReference type="SMART" id="SM00505">
    <property type="entry name" value="Knot1"/>
    <property type="match status" value="1"/>
</dbReference>
<dbReference type="Gene3D" id="3.30.30.10">
    <property type="entry name" value="Knottin, scorpion toxin-like"/>
    <property type="match status" value="1"/>
</dbReference>
<proteinExistence type="predicted"/>
<feature type="chain" id="PRO_5002271404" description="Knottins-like domain-containing protein" evidence="3">
    <location>
        <begin position="27"/>
        <end position="88"/>
    </location>
</feature>
<dbReference type="PANTHER" id="PTHR33147">
    <property type="entry name" value="DEFENSIN-LIKE PROTEIN 1"/>
    <property type="match status" value="1"/>
</dbReference>
<organism evidence="5">
    <name type="scientific">Oryza barthii</name>
    <dbReference type="NCBI Taxonomy" id="65489"/>
    <lineage>
        <taxon>Eukaryota</taxon>
        <taxon>Viridiplantae</taxon>
        <taxon>Streptophyta</taxon>
        <taxon>Embryophyta</taxon>
        <taxon>Tracheophyta</taxon>
        <taxon>Spermatophyta</taxon>
        <taxon>Magnoliopsida</taxon>
        <taxon>Liliopsida</taxon>
        <taxon>Poales</taxon>
        <taxon>Poaceae</taxon>
        <taxon>BOP clade</taxon>
        <taxon>Oryzoideae</taxon>
        <taxon>Oryzeae</taxon>
        <taxon>Oryzinae</taxon>
        <taxon>Oryza</taxon>
    </lineage>
</organism>
<dbReference type="CDD" id="cd00107">
    <property type="entry name" value="Knot1"/>
    <property type="match status" value="1"/>
</dbReference>
<feature type="signal peptide" evidence="3">
    <location>
        <begin position="1"/>
        <end position="26"/>
    </location>
</feature>
<reference evidence="5" key="2">
    <citation type="submission" date="2015-03" db="UniProtKB">
        <authorList>
            <consortium name="EnsemblPlants"/>
        </authorList>
    </citation>
    <scope>IDENTIFICATION</scope>
</reference>
<protein>
    <recommendedName>
        <fullName evidence="4">Knottins-like domain-containing protein</fullName>
    </recommendedName>
</protein>
<reference evidence="5" key="1">
    <citation type="journal article" date="2009" name="Rice">
        <title>De Novo Next Generation Sequencing of Plant Genomes.</title>
        <authorList>
            <person name="Rounsley S."/>
            <person name="Marri P.R."/>
            <person name="Yu Y."/>
            <person name="He R."/>
            <person name="Sisneros N."/>
            <person name="Goicoechea J.L."/>
            <person name="Lee S.J."/>
            <person name="Angelova A."/>
            <person name="Kudrna D."/>
            <person name="Luo M."/>
            <person name="Affourtit J."/>
            <person name="Desany B."/>
            <person name="Knight J."/>
            <person name="Niazi F."/>
            <person name="Egholm M."/>
            <person name="Wing R.A."/>
        </authorList>
    </citation>
    <scope>NUCLEOTIDE SEQUENCE [LARGE SCALE GENOMIC DNA]</scope>
    <source>
        <strain evidence="5">cv. IRGC 105608</strain>
    </source>
</reference>
<keyword evidence="2" id="KW-1015">Disulfide bond</keyword>
<dbReference type="AlphaFoldDB" id="A0A0D3F2D6"/>
<evidence type="ECO:0000259" key="4">
    <source>
        <dbReference type="SMART" id="SM00505"/>
    </source>
</evidence>
<dbReference type="PaxDb" id="65489-OBART02G08490.1"/>
<dbReference type="InterPro" id="IPR008176">
    <property type="entry name" value="Defensin_plant"/>
</dbReference>